<dbReference type="AlphaFoldDB" id="A0AAP0REF3"/>
<dbReference type="Proteomes" id="UP001415857">
    <property type="component" value="Unassembled WGS sequence"/>
</dbReference>
<protein>
    <submittedName>
        <fullName evidence="1">Uncharacterized protein</fullName>
    </submittedName>
</protein>
<comment type="caution">
    <text evidence="1">The sequence shown here is derived from an EMBL/GenBank/DDBJ whole genome shotgun (WGS) entry which is preliminary data.</text>
</comment>
<accession>A0AAP0REF3</accession>
<dbReference type="EMBL" id="JBBPBK010000011">
    <property type="protein sequence ID" value="KAK9275143.1"/>
    <property type="molecule type" value="Genomic_DNA"/>
</dbReference>
<evidence type="ECO:0000313" key="2">
    <source>
        <dbReference type="Proteomes" id="UP001415857"/>
    </source>
</evidence>
<evidence type="ECO:0000313" key="1">
    <source>
        <dbReference type="EMBL" id="KAK9275143.1"/>
    </source>
</evidence>
<sequence>MNSLIGKTNTFKLGPPTVRWNSDSTALVSAPRRVAIPECSFPKLQKKRIQITVKPLSFTKLAKENGGFNVSRNLEKEKRRTFRSRRFQRETEEKTEEASLTHVIILKQRKVYFAAQFKLTQSSLLLVEIIVKVKEGLLPIHGGLWPNDTRYISKMGLIMAKWTQAICEVRGHLNSQLYYFYLLAKFQFLGYMSKR</sequence>
<name>A0AAP0REF3_LIQFO</name>
<keyword evidence="2" id="KW-1185">Reference proteome</keyword>
<reference evidence="1 2" key="1">
    <citation type="journal article" date="2024" name="Plant J.">
        <title>Genome sequences and population genomics reveal climatic adaptation and genomic divergence between two closely related sweetgum species.</title>
        <authorList>
            <person name="Xu W.Q."/>
            <person name="Ren C.Q."/>
            <person name="Zhang X.Y."/>
            <person name="Comes H.P."/>
            <person name="Liu X.H."/>
            <person name="Li Y.G."/>
            <person name="Kettle C.J."/>
            <person name="Jalonen R."/>
            <person name="Gaisberger H."/>
            <person name="Ma Y.Z."/>
            <person name="Qiu Y.X."/>
        </authorList>
    </citation>
    <scope>NUCLEOTIDE SEQUENCE [LARGE SCALE GENOMIC DNA]</scope>
    <source>
        <strain evidence="1">Hangzhou</strain>
    </source>
</reference>
<organism evidence="1 2">
    <name type="scientific">Liquidambar formosana</name>
    <name type="common">Formosan gum</name>
    <dbReference type="NCBI Taxonomy" id="63359"/>
    <lineage>
        <taxon>Eukaryota</taxon>
        <taxon>Viridiplantae</taxon>
        <taxon>Streptophyta</taxon>
        <taxon>Embryophyta</taxon>
        <taxon>Tracheophyta</taxon>
        <taxon>Spermatophyta</taxon>
        <taxon>Magnoliopsida</taxon>
        <taxon>eudicotyledons</taxon>
        <taxon>Gunneridae</taxon>
        <taxon>Pentapetalae</taxon>
        <taxon>Saxifragales</taxon>
        <taxon>Altingiaceae</taxon>
        <taxon>Liquidambar</taxon>
    </lineage>
</organism>
<proteinExistence type="predicted"/>
<gene>
    <name evidence="1" type="ORF">L1049_022402</name>
</gene>